<evidence type="ECO:0000256" key="10">
    <source>
        <dbReference type="SAM" id="SignalP"/>
    </source>
</evidence>
<keyword evidence="10" id="KW-0732">Signal</keyword>
<feature type="domain" description="TonB-dependent receptor plug" evidence="12">
    <location>
        <begin position="58"/>
        <end position="166"/>
    </location>
</feature>
<dbReference type="InterPro" id="IPR039426">
    <property type="entry name" value="TonB-dep_rcpt-like"/>
</dbReference>
<feature type="chain" id="PRO_5041383862" evidence="10">
    <location>
        <begin position="33"/>
        <end position="894"/>
    </location>
</feature>
<dbReference type="CDD" id="cd01347">
    <property type="entry name" value="ligand_gated_channel"/>
    <property type="match status" value="1"/>
</dbReference>
<dbReference type="PANTHER" id="PTHR47234">
    <property type="match status" value="1"/>
</dbReference>
<evidence type="ECO:0000256" key="5">
    <source>
        <dbReference type="ARBA" id="ARBA00023077"/>
    </source>
</evidence>
<sequence length="894" mass="95918">MSTLNSNPIAKAVRTALIAGTAAAMAIPSVYAAEDGAKDEKITITGSRIKRSDVEGALPVTVIDRETIEMSGEVSVSDLVRNTTFNSFGSFRPQSGSSAQSFAGLSLRGLGESRTLILIDGRRAPSSPDTGQGQDLNSIPLAAVERIEILTDGASAVYGSDAIGGVVNIVTRKDFEGVQLSIEESKTKQEGGDTSTGSAIFGASSGKARMTGGISFNKRDIIFARDREWSSGGYSTFSNNFRSATPAPGTVYGYTDGGFLANPDRGSQVPGACDELGNGFTTLGSSTRCYYEYSLVSADEAASNNQALFLRGDYEVNADWTIYMNSSVSRSTSFGRYAPVPSSPWPGGAIFISTTSPNHPANRGIAGYDPAEPLFLRHRFAALGTRDANTEKNTYDLNIGAEATIGNFDIDFGARSTESKFIELGKNYVVGGLAQAAIESGAYDIYDPFNVDRAVLDSLIATISRDSGTRITEWYANASTELFEMDGGMASIAFGFETRKEEYYDIYDTLSSSGQIVGSAGNSAGGDRDVDAFFIEANFPVLDNLEIGFAARNDSYSDYGSDTSPKLSVRYQPLDELTVRASYGQGFRAPTLDIVTAQPQFSAEGANDPQTCIANGLAASCQLQLTTWQIANPNIESEQSDQYSFGFAYQPADWLNMTLDYWNIEVDGRVAYIGTARMINCLGANPTGLCPSGLSALPTNVNPPVSSNGLGLARDAVTGAIIYAQSGYTNLGTIEGNGIDFNTQADFDFGDMGSLKTNLQVSYMLEQSTDGGESYVHTASAPRYRAMLSNVWSYGDFSVVLNNSYIDETTSTWQDQYAPAYASYGYSAAVNSWLTHDLQVNWNTPWDGKVTVGVDNLADERPALDALHPSGRGYDMGLYDAYGRKTYVRYTQSF</sequence>
<organism evidence="13 14">
    <name type="scientific">Pleionea litopenaei</name>
    <dbReference type="NCBI Taxonomy" id="3070815"/>
    <lineage>
        <taxon>Bacteria</taxon>
        <taxon>Pseudomonadati</taxon>
        <taxon>Pseudomonadota</taxon>
        <taxon>Gammaproteobacteria</taxon>
        <taxon>Oceanospirillales</taxon>
        <taxon>Pleioneaceae</taxon>
        <taxon>Pleionea</taxon>
    </lineage>
</organism>
<keyword evidence="14" id="KW-1185">Reference proteome</keyword>
<feature type="domain" description="TonB-dependent receptor-like beta-barrel" evidence="11">
    <location>
        <begin position="390"/>
        <end position="857"/>
    </location>
</feature>
<evidence type="ECO:0000256" key="8">
    <source>
        <dbReference type="PROSITE-ProRule" id="PRU01360"/>
    </source>
</evidence>
<dbReference type="Gene3D" id="2.170.130.10">
    <property type="entry name" value="TonB-dependent receptor, plug domain"/>
    <property type="match status" value="1"/>
</dbReference>
<keyword evidence="13" id="KW-0675">Receptor</keyword>
<dbReference type="KEGG" id="plei:Q9312_15115"/>
<keyword evidence="6 8" id="KW-0472">Membrane</keyword>
<proteinExistence type="inferred from homology"/>
<dbReference type="Proteomes" id="UP001239782">
    <property type="component" value="Chromosome"/>
</dbReference>
<evidence type="ECO:0000313" key="13">
    <source>
        <dbReference type="EMBL" id="WMS86549.1"/>
    </source>
</evidence>
<dbReference type="Gene3D" id="2.40.170.20">
    <property type="entry name" value="TonB-dependent receptor, beta-barrel domain"/>
    <property type="match status" value="1"/>
</dbReference>
<dbReference type="InterPro" id="IPR012910">
    <property type="entry name" value="Plug_dom"/>
</dbReference>
<keyword evidence="7 8" id="KW-0998">Cell outer membrane</keyword>
<dbReference type="EMBL" id="CP133548">
    <property type="protein sequence ID" value="WMS86549.1"/>
    <property type="molecule type" value="Genomic_DNA"/>
</dbReference>
<accession>A0AA51RS76</accession>
<evidence type="ECO:0000259" key="11">
    <source>
        <dbReference type="Pfam" id="PF00593"/>
    </source>
</evidence>
<evidence type="ECO:0000259" key="12">
    <source>
        <dbReference type="Pfam" id="PF07715"/>
    </source>
</evidence>
<dbReference type="GO" id="GO:0009279">
    <property type="term" value="C:cell outer membrane"/>
    <property type="evidence" value="ECO:0007669"/>
    <property type="project" value="UniProtKB-SubCell"/>
</dbReference>
<evidence type="ECO:0000256" key="4">
    <source>
        <dbReference type="ARBA" id="ARBA00022692"/>
    </source>
</evidence>
<name>A0AA51RS76_9GAMM</name>
<keyword evidence="3 8" id="KW-1134">Transmembrane beta strand</keyword>
<feature type="signal peptide" evidence="10">
    <location>
        <begin position="1"/>
        <end position="32"/>
    </location>
</feature>
<dbReference type="SUPFAM" id="SSF56935">
    <property type="entry name" value="Porins"/>
    <property type="match status" value="1"/>
</dbReference>
<evidence type="ECO:0000256" key="7">
    <source>
        <dbReference type="ARBA" id="ARBA00023237"/>
    </source>
</evidence>
<comment type="subcellular location">
    <subcellularLocation>
        <location evidence="1 8">Cell outer membrane</location>
        <topology evidence="1 8">Multi-pass membrane protein</topology>
    </subcellularLocation>
</comment>
<evidence type="ECO:0000313" key="14">
    <source>
        <dbReference type="Proteomes" id="UP001239782"/>
    </source>
</evidence>
<comment type="similarity">
    <text evidence="8 9">Belongs to the TonB-dependent receptor family.</text>
</comment>
<dbReference type="RefSeq" id="WP_309201694.1">
    <property type="nucleotide sequence ID" value="NZ_CP133548.1"/>
</dbReference>
<dbReference type="Pfam" id="PF07715">
    <property type="entry name" value="Plug"/>
    <property type="match status" value="1"/>
</dbReference>
<protein>
    <submittedName>
        <fullName evidence="13">TonB-dependent receptor</fullName>
    </submittedName>
</protein>
<gene>
    <name evidence="13" type="ORF">Q9312_15115</name>
</gene>
<evidence type="ECO:0000256" key="6">
    <source>
        <dbReference type="ARBA" id="ARBA00023136"/>
    </source>
</evidence>
<dbReference type="InterPro" id="IPR000531">
    <property type="entry name" value="Beta-barrel_TonB"/>
</dbReference>
<keyword evidence="5 9" id="KW-0798">TonB box</keyword>
<evidence type="ECO:0000256" key="9">
    <source>
        <dbReference type="RuleBase" id="RU003357"/>
    </source>
</evidence>
<dbReference type="PROSITE" id="PS52016">
    <property type="entry name" value="TONB_DEPENDENT_REC_3"/>
    <property type="match status" value="1"/>
</dbReference>
<dbReference type="InterPro" id="IPR037066">
    <property type="entry name" value="Plug_dom_sf"/>
</dbReference>
<evidence type="ECO:0000256" key="1">
    <source>
        <dbReference type="ARBA" id="ARBA00004571"/>
    </source>
</evidence>
<reference evidence="13 14" key="1">
    <citation type="submission" date="2023-08" db="EMBL/GenBank/DDBJ databases">
        <title>Pleionea litopenaei sp. nov., isolated from stomach of juvenile Litopenaeus vannamei.</title>
        <authorList>
            <person name="Rho A.M."/>
            <person name="Hwang C.Y."/>
        </authorList>
    </citation>
    <scope>NUCLEOTIDE SEQUENCE [LARGE SCALE GENOMIC DNA]</scope>
    <source>
        <strain evidence="13 14">HL-JVS1</strain>
    </source>
</reference>
<dbReference type="AlphaFoldDB" id="A0AA51RS76"/>
<dbReference type="Pfam" id="PF00593">
    <property type="entry name" value="TonB_dep_Rec_b-barrel"/>
    <property type="match status" value="1"/>
</dbReference>
<keyword evidence="2 8" id="KW-0813">Transport</keyword>
<evidence type="ECO:0000256" key="3">
    <source>
        <dbReference type="ARBA" id="ARBA00022452"/>
    </source>
</evidence>
<dbReference type="InterPro" id="IPR036942">
    <property type="entry name" value="Beta-barrel_TonB_sf"/>
</dbReference>
<evidence type="ECO:0000256" key="2">
    <source>
        <dbReference type="ARBA" id="ARBA00022448"/>
    </source>
</evidence>
<keyword evidence="4 8" id="KW-0812">Transmembrane</keyword>
<dbReference type="PANTHER" id="PTHR47234:SF2">
    <property type="entry name" value="TONB-DEPENDENT RECEPTOR"/>
    <property type="match status" value="1"/>
</dbReference>